<dbReference type="PROSITE" id="PS50922">
    <property type="entry name" value="TLC"/>
    <property type="match status" value="1"/>
</dbReference>
<evidence type="ECO:0000256" key="2">
    <source>
        <dbReference type="ARBA" id="ARBA00022692"/>
    </source>
</evidence>
<dbReference type="PANTHER" id="PTHR31898:SF1">
    <property type="entry name" value="TLC DOMAIN-CONTAINING PROTEIN 5"/>
    <property type="match status" value="1"/>
</dbReference>
<gene>
    <name evidence="8" type="ORF">Bathy02g04490</name>
</gene>
<evidence type="ECO:0000256" key="5">
    <source>
        <dbReference type="PROSITE-ProRule" id="PRU00205"/>
    </source>
</evidence>
<feature type="transmembrane region" description="Helical" evidence="6">
    <location>
        <begin position="201"/>
        <end position="218"/>
    </location>
</feature>
<dbReference type="KEGG" id="bpg:Bathy02g04490"/>
<dbReference type="InterPro" id="IPR042512">
    <property type="entry name" value="TLCD5"/>
</dbReference>
<feature type="transmembrane region" description="Helical" evidence="6">
    <location>
        <begin position="16"/>
        <end position="35"/>
    </location>
</feature>
<dbReference type="PANTHER" id="PTHR31898">
    <property type="entry name" value="TRANSMEMBRANE PROTEIN 136"/>
    <property type="match status" value="1"/>
</dbReference>
<name>K8EB41_9CHLO</name>
<evidence type="ECO:0000256" key="3">
    <source>
        <dbReference type="ARBA" id="ARBA00022989"/>
    </source>
</evidence>
<dbReference type="Pfam" id="PF03798">
    <property type="entry name" value="TRAM_LAG1_CLN8"/>
    <property type="match status" value="1"/>
</dbReference>
<dbReference type="EMBL" id="FO082277">
    <property type="protein sequence ID" value="CCO15031.1"/>
    <property type="molecule type" value="Genomic_DNA"/>
</dbReference>
<comment type="subcellular location">
    <subcellularLocation>
        <location evidence="1">Membrane</location>
        <topology evidence="1">Multi-pass membrane protein</topology>
    </subcellularLocation>
</comment>
<protein>
    <recommendedName>
        <fullName evidence="7">TLC domain-containing protein</fullName>
    </recommendedName>
</protein>
<organism evidence="8 9">
    <name type="scientific">Bathycoccus prasinos</name>
    <dbReference type="NCBI Taxonomy" id="41875"/>
    <lineage>
        <taxon>Eukaryota</taxon>
        <taxon>Viridiplantae</taxon>
        <taxon>Chlorophyta</taxon>
        <taxon>Mamiellophyceae</taxon>
        <taxon>Mamiellales</taxon>
        <taxon>Bathycoccaceae</taxon>
        <taxon>Bathycoccus</taxon>
    </lineage>
</organism>
<keyword evidence="4 5" id="KW-0472">Membrane</keyword>
<dbReference type="GO" id="GO:0016020">
    <property type="term" value="C:membrane"/>
    <property type="evidence" value="ECO:0007669"/>
    <property type="project" value="UniProtKB-SubCell"/>
</dbReference>
<evidence type="ECO:0000259" key="7">
    <source>
        <dbReference type="PROSITE" id="PS50922"/>
    </source>
</evidence>
<keyword evidence="3 6" id="KW-1133">Transmembrane helix</keyword>
<dbReference type="GeneID" id="19017562"/>
<accession>K8EB41</accession>
<keyword evidence="9" id="KW-1185">Reference proteome</keyword>
<dbReference type="AlphaFoldDB" id="K8EB41"/>
<sequence length="239" mass="27115">MFTAQQLQAAPYSQDIQKWFLMWSASFLFLRNVLFRSKTADFSNRFVSIVHALIAIYLSYESFESIDSSMFDKVGTKNTPAQTYCMAVSLSYFIYDCLYCIVTFEFDAVVHHIFTIGGLTSGVVNQKSGVELVGCLFLMEVSNPSLHLRSLLREMRMKDSMFSTLNDLLFAGLFLVCRLVLGPPLVYKTLTCKNSDLLVKIGAFGILAVSVLWGWKIIKMFISKAKKLLGIETRKRKRA</sequence>
<keyword evidence="2 5" id="KW-0812">Transmembrane</keyword>
<evidence type="ECO:0000313" key="9">
    <source>
        <dbReference type="Proteomes" id="UP000198341"/>
    </source>
</evidence>
<evidence type="ECO:0000256" key="4">
    <source>
        <dbReference type="ARBA" id="ARBA00023136"/>
    </source>
</evidence>
<evidence type="ECO:0000256" key="6">
    <source>
        <dbReference type="SAM" id="Phobius"/>
    </source>
</evidence>
<dbReference type="InterPro" id="IPR006634">
    <property type="entry name" value="TLC-dom"/>
</dbReference>
<feature type="transmembrane region" description="Helical" evidence="6">
    <location>
        <begin position="161"/>
        <end position="181"/>
    </location>
</feature>
<reference evidence="8 9" key="1">
    <citation type="submission" date="2011-10" db="EMBL/GenBank/DDBJ databases">
        <authorList>
            <person name="Genoscope - CEA"/>
        </authorList>
    </citation>
    <scope>NUCLEOTIDE SEQUENCE [LARGE SCALE GENOMIC DNA]</scope>
    <source>
        <strain evidence="8 9">RCC 1105</strain>
    </source>
</reference>
<feature type="transmembrane region" description="Helical" evidence="6">
    <location>
        <begin position="80"/>
        <end position="102"/>
    </location>
</feature>
<evidence type="ECO:0000313" key="8">
    <source>
        <dbReference type="EMBL" id="CCO15031.1"/>
    </source>
</evidence>
<dbReference type="RefSeq" id="XP_007514791.1">
    <property type="nucleotide sequence ID" value="XM_007514729.1"/>
</dbReference>
<evidence type="ECO:0000256" key="1">
    <source>
        <dbReference type="ARBA" id="ARBA00004141"/>
    </source>
</evidence>
<feature type="domain" description="TLC" evidence="7">
    <location>
        <begin position="37"/>
        <end position="226"/>
    </location>
</feature>
<feature type="transmembrane region" description="Helical" evidence="6">
    <location>
        <begin position="42"/>
        <end position="60"/>
    </location>
</feature>
<dbReference type="Proteomes" id="UP000198341">
    <property type="component" value="Chromosome 2"/>
</dbReference>
<dbReference type="SMART" id="SM00724">
    <property type="entry name" value="TLC"/>
    <property type="match status" value="1"/>
</dbReference>
<dbReference type="OrthoDB" id="506011at2759"/>
<proteinExistence type="predicted"/>
<dbReference type="eggNOG" id="KOG4474">
    <property type="taxonomic scope" value="Eukaryota"/>
</dbReference>